<name>A0A3S5C289_9FIRM</name>
<accession>A0A3S5C289</accession>
<feature type="chain" id="PRO_5038480122" evidence="4">
    <location>
        <begin position="24"/>
        <end position="225"/>
    </location>
</feature>
<organism evidence="6 7">
    <name type="scientific">Aedoeadaptatus ivorii</name>
    <dbReference type="NCBI Taxonomy" id="54006"/>
    <lineage>
        <taxon>Bacteria</taxon>
        <taxon>Bacillati</taxon>
        <taxon>Bacillota</taxon>
        <taxon>Tissierellia</taxon>
        <taxon>Tissierellales</taxon>
        <taxon>Peptoniphilaceae</taxon>
        <taxon>Aedoeadaptatus</taxon>
    </lineage>
</organism>
<evidence type="ECO:0000259" key="5">
    <source>
        <dbReference type="Pfam" id="PF09223"/>
    </source>
</evidence>
<feature type="compositionally biased region" description="Basic and acidic residues" evidence="3">
    <location>
        <begin position="37"/>
        <end position="51"/>
    </location>
</feature>
<evidence type="ECO:0000313" key="7">
    <source>
        <dbReference type="Proteomes" id="UP000269544"/>
    </source>
</evidence>
<dbReference type="KEGG" id="piv:NCTC13079_00501"/>
<dbReference type="Proteomes" id="UP000269544">
    <property type="component" value="Chromosome"/>
</dbReference>
<proteinExistence type="predicted"/>
<evidence type="ECO:0000256" key="4">
    <source>
        <dbReference type="SAM" id="SignalP"/>
    </source>
</evidence>
<dbReference type="EMBL" id="LR134523">
    <property type="protein sequence ID" value="VEJ35088.1"/>
    <property type="molecule type" value="Genomic_DNA"/>
</dbReference>
<protein>
    <submittedName>
        <fullName evidence="6">Zinc/cadmium-binding protein</fullName>
    </submittedName>
</protein>
<reference evidence="6 7" key="1">
    <citation type="submission" date="2018-12" db="EMBL/GenBank/DDBJ databases">
        <authorList>
            <consortium name="Pathogen Informatics"/>
        </authorList>
    </citation>
    <scope>NUCLEOTIDE SEQUENCE [LARGE SCALE GENOMIC DNA]</scope>
    <source>
        <strain evidence="6 7">NCTC13079</strain>
    </source>
</reference>
<feature type="domain" description="ZinT" evidence="5">
    <location>
        <begin position="53"/>
        <end position="221"/>
    </location>
</feature>
<keyword evidence="7" id="KW-1185">Reference proteome</keyword>
<dbReference type="AlphaFoldDB" id="A0A3S5C289"/>
<dbReference type="Pfam" id="PF09223">
    <property type="entry name" value="ZinT"/>
    <property type="match status" value="1"/>
</dbReference>
<dbReference type="SUPFAM" id="SSF50814">
    <property type="entry name" value="Lipocalins"/>
    <property type="match status" value="1"/>
</dbReference>
<dbReference type="RefSeq" id="WP_164715185.1">
    <property type="nucleotide sequence ID" value="NZ_LR134523.1"/>
</dbReference>
<evidence type="ECO:0000256" key="1">
    <source>
        <dbReference type="ARBA" id="ARBA00022729"/>
    </source>
</evidence>
<feature type="region of interest" description="Disordered" evidence="3">
    <location>
        <begin position="25"/>
        <end position="56"/>
    </location>
</feature>
<gene>
    <name evidence="6" type="ORF">NCTC13079_00501</name>
</gene>
<dbReference type="PROSITE" id="PS51257">
    <property type="entry name" value="PROKAR_LIPOPROTEIN"/>
    <property type="match status" value="1"/>
</dbReference>
<dbReference type="InterPro" id="IPR012674">
    <property type="entry name" value="Calycin"/>
</dbReference>
<dbReference type="Gene3D" id="2.40.128.20">
    <property type="match status" value="1"/>
</dbReference>
<feature type="signal peptide" evidence="4">
    <location>
        <begin position="1"/>
        <end position="23"/>
    </location>
</feature>
<dbReference type="InterPro" id="IPR015304">
    <property type="entry name" value="ZinT_dom"/>
</dbReference>
<dbReference type="GO" id="GO:0008270">
    <property type="term" value="F:zinc ion binding"/>
    <property type="evidence" value="ECO:0007669"/>
    <property type="project" value="InterPro"/>
</dbReference>
<evidence type="ECO:0000256" key="3">
    <source>
        <dbReference type="SAM" id="MobiDB-lite"/>
    </source>
</evidence>
<sequence length="225" mass="24883">MKKFAWILSLVLCMGLFSGCGNKASDDGGNSNTSAAVEEKEKAPAETAKPENEEEVEAVSLSDWESLHPEWKSITAFYKESYVSKAADKLGKKEDKSGPDLLEEHAAGAHSEIASITFSGDTLTLKDDADRELAKSKYRYIKTLGKGVEHGEFAVFEAEEEVPEQFKYLALMEPHGGEGDITHFHARYAKAIDAPELEDGDWWPVFVDPDSTQDQVIHEILGEEE</sequence>
<evidence type="ECO:0000256" key="2">
    <source>
        <dbReference type="ARBA" id="ARBA00022833"/>
    </source>
</evidence>
<keyword evidence="1 4" id="KW-0732">Signal</keyword>
<evidence type="ECO:0000313" key="6">
    <source>
        <dbReference type="EMBL" id="VEJ35088.1"/>
    </source>
</evidence>
<keyword evidence="2" id="KW-0862">Zinc</keyword>